<dbReference type="PANTHER" id="PTHR45947">
    <property type="entry name" value="SULFOQUINOVOSYL TRANSFERASE SQD2"/>
    <property type="match status" value="1"/>
</dbReference>
<keyword evidence="3" id="KW-0808">Transferase</keyword>
<dbReference type="PANTHER" id="PTHR45947:SF3">
    <property type="entry name" value="SULFOQUINOVOSYL TRANSFERASE SQD2"/>
    <property type="match status" value="1"/>
</dbReference>
<feature type="domain" description="Glycosyl transferase family 1" evidence="1">
    <location>
        <begin position="219"/>
        <end position="373"/>
    </location>
</feature>
<dbReference type="EMBL" id="QRZM01000002">
    <property type="protein sequence ID" value="RGV77489.1"/>
    <property type="molecule type" value="Genomic_DNA"/>
</dbReference>
<gene>
    <name evidence="3" type="ORF">DWW02_07425</name>
</gene>
<organism evidence="3 4">
    <name type="scientific">Enterocloster bolteae</name>
    <dbReference type="NCBI Taxonomy" id="208479"/>
    <lineage>
        <taxon>Bacteria</taxon>
        <taxon>Bacillati</taxon>
        <taxon>Bacillota</taxon>
        <taxon>Clostridia</taxon>
        <taxon>Lachnospirales</taxon>
        <taxon>Lachnospiraceae</taxon>
        <taxon>Enterocloster</taxon>
    </lineage>
</organism>
<dbReference type="InterPro" id="IPR050194">
    <property type="entry name" value="Glycosyltransferase_grp1"/>
</dbReference>
<dbReference type="Gene3D" id="3.40.50.2000">
    <property type="entry name" value="Glycogen Phosphorylase B"/>
    <property type="match status" value="2"/>
</dbReference>
<dbReference type="InterPro" id="IPR001296">
    <property type="entry name" value="Glyco_trans_1"/>
</dbReference>
<protein>
    <submittedName>
        <fullName evidence="3">Glycosyltransferase family 4 protein</fullName>
    </submittedName>
</protein>
<comment type="caution">
    <text evidence="3">The sequence shown here is derived from an EMBL/GenBank/DDBJ whole genome shotgun (WGS) entry which is preliminary data.</text>
</comment>
<dbReference type="Pfam" id="PF13439">
    <property type="entry name" value="Glyco_transf_4"/>
    <property type="match status" value="1"/>
</dbReference>
<accession>A0A412ZBI5</accession>
<dbReference type="Proteomes" id="UP000284543">
    <property type="component" value="Unassembled WGS sequence"/>
</dbReference>
<sequence length="422" mass="47255">MNIAMFTNNYKPFIGGVPISIERLSEGLRSLGHRVTVFAPEPEGKLSAEQEKDVVRFKVFYRKADRGMVLGNCFDRKIEAFFREGNFDVIHVHHPVLVGQTALYLGKKYNIPVAYTYHTRYEEYLHHFKLYEAMASGEYPVSRIARYGKEILVPALITAFSNQCDLVFAPTSTMKDHLLEQGTKTRISVLPTGLDRVSFQYDEMLSSEIRNMYGNGCPYLFATTARLEKEKNLDFLFQGTARLRDILGQDFRLMVIGDGTERRHLEELARMLGISRQIVFTGKIENTRVRHYLNAADAFLFASKSETQGIVLLEAMAAGCPVAAVRASGVVDVVRQGINGYMTEEAPEAFAAAAARLVLERGVWSGMSEEARKTAELYESGRIAALAAEQYGLMTGQKEDAGYEEHGKGMLVPSILRLFKAA</sequence>
<dbReference type="AlphaFoldDB" id="A0A412ZBI5"/>
<feature type="domain" description="Glycosyltransferase subfamily 4-like N-terminal" evidence="2">
    <location>
        <begin position="14"/>
        <end position="195"/>
    </location>
</feature>
<name>A0A412ZBI5_9FIRM</name>
<evidence type="ECO:0000259" key="2">
    <source>
        <dbReference type="Pfam" id="PF13439"/>
    </source>
</evidence>
<evidence type="ECO:0000313" key="4">
    <source>
        <dbReference type="Proteomes" id="UP000284543"/>
    </source>
</evidence>
<dbReference type="GO" id="GO:0016757">
    <property type="term" value="F:glycosyltransferase activity"/>
    <property type="evidence" value="ECO:0007669"/>
    <property type="project" value="InterPro"/>
</dbReference>
<evidence type="ECO:0000313" key="3">
    <source>
        <dbReference type="EMBL" id="RGV77489.1"/>
    </source>
</evidence>
<evidence type="ECO:0000259" key="1">
    <source>
        <dbReference type="Pfam" id="PF00534"/>
    </source>
</evidence>
<dbReference type="SUPFAM" id="SSF53756">
    <property type="entry name" value="UDP-Glycosyltransferase/glycogen phosphorylase"/>
    <property type="match status" value="1"/>
</dbReference>
<reference evidence="3 4" key="1">
    <citation type="submission" date="2018-08" db="EMBL/GenBank/DDBJ databases">
        <title>A genome reference for cultivated species of the human gut microbiota.</title>
        <authorList>
            <person name="Zou Y."/>
            <person name="Xue W."/>
            <person name="Luo G."/>
        </authorList>
    </citation>
    <scope>NUCLEOTIDE SEQUENCE [LARGE SCALE GENOMIC DNA]</scope>
    <source>
        <strain evidence="3 4">AF14-18</strain>
    </source>
</reference>
<proteinExistence type="predicted"/>
<dbReference type="RefSeq" id="WP_118018046.1">
    <property type="nucleotide sequence ID" value="NZ_CAUHGS010000002.1"/>
</dbReference>
<dbReference type="InterPro" id="IPR028098">
    <property type="entry name" value="Glyco_trans_4-like_N"/>
</dbReference>
<dbReference type="Pfam" id="PF00534">
    <property type="entry name" value="Glycos_transf_1"/>
    <property type="match status" value="1"/>
</dbReference>